<dbReference type="AlphaFoldDB" id="A0A645CU35"/>
<sequence>MSITNVLSGMGNSIVGNTKKALLIIPKNDEQIDTAQVAYKTATVLETASALGTQGESSALKILSLAGYHVLKVQYNPSTIAIQANAMPVPVQYLQQNIDNGIPNQNFRPPSVVMTVELVFDAVNNKDAFMFEKLRISTGDALAAGAAIIKNLRGEGYSVQPQTNALVACLLRESTRNVIFKWSDLTFGGEVTEVSARYTMFSVSGKPIRSLVRLNITQQVNGKSDTTYWDKAFDKCFGDKYVSKESGGKSVGQNVGNLLNIGF</sequence>
<comment type="caution">
    <text evidence="2">The sequence shown here is derived from an EMBL/GenBank/DDBJ whole genome shotgun (WGS) entry which is preliminary data.</text>
</comment>
<evidence type="ECO:0000259" key="1">
    <source>
        <dbReference type="Pfam" id="PF19266"/>
    </source>
</evidence>
<feature type="domain" description="Contractile injection system tube protein N-terminal" evidence="1">
    <location>
        <begin position="71"/>
        <end position="223"/>
    </location>
</feature>
<name>A0A645CU35_9ZZZZ</name>
<reference evidence="2" key="1">
    <citation type="submission" date="2019-08" db="EMBL/GenBank/DDBJ databases">
        <authorList>
            <person name="Kucharzyk K."/>
            <person name="Murdoch R.W."/>
            <person name="Higgins S."/>
            <person name="Loffler F."/>
        </authorList>
    </citation>
    <scope>NUCLEOTIDE SEQUENCE</scope>
</reference>
<accession>A0A645CU35</accession>
<organism evidence="2">
    <name type="scientific">bioreactor metagenome</name>
    <dbReference type="NCBI Taxonomy" id="1076179"/>
    <lineage>
        <taxon>unclassified sequences</taxon>
        <taxon>metagenomes</taxon>
        <taxon>ecological metagenomes</taxon>
    </lineage>
</organism>
<dbReference type="EMBL" id="VSSQ01030200">
    <property type="protein sequence ID" value="MPM80626.1"/>
    <property type="molecule type" value="Genomic_DNA"/>
</dbReference>
<evidence type="ECO:0000313" key="2">
    <source>
        <dbReference type="EMBL" id="MPM80626.1"/>
    </source>
</evidence>
<protein>
    <recommendedName>
        <fullName evidence="1">Contractile injection system tube protein N-terminal domain-containing protein</fullName>
    </recommendedName>
</protein>
<dbReference type="Pfam" id="PF19266">
    <property type="entry name" value="CIS_tube"/>
    <property type="match status" value="1"/>
</dbReference>
<proteinExistence type="predicted"/>
<dbReference type="InterPro" id="IPR045361">
    <property type="entry name" value="CIS_tube_prot_N"/>
</dbReference>
<gene>
    <name evidence="2" type="ORF">SDC9_127676</name>
</gene>